<dbReference type="Proteomes" id="UP001497444">
    <property type="component" value="Chromosome 12"/>
</dbReference>
<dbReference type="Pfam" id="PF14009">
    <property type="entry name" value="PADRE"/>
    <property type="match status" value="1"/>
</dbReference>
<organism evidence="2 3">
    <name type="scientific">Sphagnum jensenii</name>
    <dbReference type="NCBI Taxonomy" id="128206"/>
    <lineage>
        <taxon>Eukaryota</taxon>
        <taxon>Viridiplantae</taxon>
        <taxon>Streptophyta</taxon>
        <taxon>Embryophyta</taxon>
        <taxon>Bryophyta</taxon>
        <taxon>Sphagnophytina</taxon>
        <taxon>Sphagnopsida</taxon>
        <taxon>Sphagnales</taxon>
        <taxon>Sphagnaceae</taxon>
        <taxon>Sphagnum</taxon>
    </lineage>
</organism>
<accession>A0ABP0VXJ9</accession>
<dbReference type="InterPro" id="IPR025322">
    <property type="entry name" value="PADRE_dom"/>
</dbReference>
<name>A0ABP0VXJ9_9BRYO</name>
<gene>
    <name evidence="2" type="ORF">CSSPJE1EN1_LOCUS4715</name>
</gene>
<evidence type="ECO:0000256" key="1">
    <source>
        <dbReference type="SAM" id="MobiDB-lite"/>
    </source>
</evidence>
<dbReference type="PANTHER" id="PTHR33052">
    <property type="entry name" value="DUF4228 DOMAIN PROTEIN-RELATED"/>
    <property type="match status" value="1"/>
</dbReference>
<dbReference type="EMBL" id="OZ020107">
    <property type="protein sequence ID" value="CAK9259237.1"/>
    <property type="molecule type" value="Genomic_DNA"/>
</dbReference>
<feature type="region of interest" description="Disordered" evidence="1">
    <location>
        <begin position="122"/>
        <end position="141"/>
    </location>
</feature>
<evidence type="ECO:0000313" key="3">
    <source>
        <dbReference type="Proteomes" id="UP001497444"/>
    </source>
</evidence>
<evidence type="ECO:0000313" key="2">
    <source>
        <dbReference type="EMBL" id="CAK9259237.1"/>
    </source>
</evidence>
<proteinExistence type="predicted"/>
<sequence length="282" mass="30844">MGNALIAKTKSKRANSIASSCARVVMIDGSFTEFKEPITVAELMMDYPQHLVCHSSAVMDMQQQQQSSKSRSPRLHKKAALPADVHLELGRLYYLLPASQFQGPLVAGLAHASSGAAAAHEKLNRSSTGVDAKKKPSKVDASSSTATLGEILINRLKLQGLMTTGLRITRDDTCVATQSAHSTLEDEELLRELMQDSEQLPIVSFSTPDLRSMYMISNAARTSTAQQAASASALSSNSSSSWKPRLETIQEVGALSRRRFYNFVRGRRRLSSRNQVHDHLNS</sequence>
<reference evidence="2" key="1">
    <citation type="submission" date="2024-02" db="EMBL/GenBank/DDBJ databases">
        <authorList>
            <consortium name="ELIXIR-Norway"/>
            <consortium name="Elixir Norway"/>
        </authorList>
    </citation>
    <scope>NUCLEOTIDE SEQUENCE</scope>
</reference>
<keyword evidence="3" id="KW-1185">Reference proteome</keyword>
<protein>
    <submittedName>
        <fullName evidence="2">Uncharacterized protein</fullName>
    </submittedName>
</protein>